<evidence type="ECO:0008006" key="4">
    <source>
        <dbReference type="Google" id="ProtNLM"/>
    </source>
</evidence>
<keyword evidence="1" id="KW-1133">Transmembrane helix</keyword>
<sequence length="160" mass="19026">MEIQKPEWKTSYLIPFTRGRRDYIKDRKVYDFSLLNDIQKLRKKQLDSINLLSFILISLIITLWSTLPQTIILPNWLKFTKLGMQNVDWKNNWGNAIWLTIVPSIGGFGLHHLPNKTPPRIKFILNLIIKIIPIIILIIIWYLPKIEKEIRKLKKIEKVE</sequence>
<keyword evidence="1" id="KW-0812">Transmembrane</keyword>
<evidence type="ECO:0000313" key="2">
    <source>
        <dbReference type="EMBL" id="BDT05089.1"/>
    </source>
</evidence>
<evidence type="ECO:0000256" key="1">
    <source>
        <dbReference type="SAM" id="Phobius"/>
    </source>
</evidence>
<feature type="transmembrane region" description="Helical" evidence="1">
    <location>
        <begin position="49"/>
        <end position="73"/>
    </location>
</feature>
<protein>
    <recommendedName>
        <fullName evidence="4">Spiroplasmavirus-related protein</fullName>
    </recommendedName>
</protein>
<keyword evidence="3" id="KW-1185">Reference proteome</keyword>
<feature type="transmembrane region" description="Helical" evidence="1">
    <location>
        <begin position="123"/>
        <end position="143"/>
    </location>
</feature>
<dbReference type="EMBL" id="AP026933">
    <property type="protein sequence ID" value="BDT05089.1"/>
    <property type="molecule type" value="Genomic_DNA"/>
</dbReference>
<evidence type="ECO:0000313" key="3">
    <source>
        <dbReference type="Proteomes" id="UP001163387"/>
    </source>
</evidence>
<proteinExistence type="predicted"/>
<gene>
    <name evidence="2" type="ORF">SHM_27350</name>
</gene>
<organism evidence="2 3">
    <name type="scientific">Spiroplasma ixodetis</name>
    <dbReference type="NCBI Taxonomy" id="2141"/>
    <lineage>
        <taxon>Bacteria</taxon>
        <taxon>Bacillati</taxon>
        <taxon>Mycoplasmatota</taxon>
        <taxon>Mollicutes</taxon>
        <taxon>Entomoplasmatales</taxon>
        <taxon>Spiroplasmataceae</taxon>
        <taxon>Spiroplasma</taxon>
    </lineage>
</organism>
<dbReference type="Proteomes" id="UP001163387">
    <property type="component" value="Chromosome"/>
</dbReference>
<accession>A0ABM8BYV6</accession>
<feature type="transmembrane region" description="Helical" evidence="1">
    <location>
        <begin position="93"/>
        <end position="111"/>
    </location>
</feature>
<name>A0ABM8BYV6_9MOLU</name>
<dbReference type="RefSeq" id="WP_281748660.1">
    <property type="nucleotide sequence ID" value="NZ_AP026933.1"/>
</dbReference>
<reference evidence="2 3" key="1">
    <citation type="journal article" date="2022" name="Front. Microbiol.">
        <title>Male-killing mechanisms vary between Spiroplasma species.</title>
        <authorList>
            <person name="Arai H."/>
            <person name="Inoue M."/>
            <person name="Kageyama D."/>
        </authorList>
    </citation>
    <scope>NUCLEOTIDE SEQUENCE [LARGE SCALE GENOMIC DNA]</scope>
    <source>
        <strain evidence="3">sHm</strain>
    </source>
</reference>
<keyword evidence="1" id="KW-0472">Membrane</keyword>